<keyword evidence="2 8" id="KW-0349">Heme</keyword>
<evidence type="ECO:0000256" key="6">
    <source>
        <dbReference type="ARBA" id="ARBA00023136"/>
    </source>
</evidence>
<comment type="subcellular location">
    <subcellularLocation>
        <location evidence="1">Membrane</location>
    </subcellularLocation>
</comment>
<accession>A0A1Y1W5B2</accession>
<dbReference type="PROSITE" id="PS50255">
    <property type="entry name" value="CYTOCHROME_B5_2"/>
    <property type="match status" value="1"/>
</dbReference>
<dbReference type="SMART" id="SM01117">
    <property type="entry name" value="Cyt-b5"/>
    <property type="match status" value="1"/>
</dbReference>
<dbReference type="OrthoDB" id="260519at2759"/>
<dbReference type="RefSeq" id="XP_040742492.1">
    <property type="nucleotide sequence ID" value="XM_040890442.1"/>
</dbReference>
<keyword evidence="3 8" id="KW-0812">Transmembrane</keyword>
<evidence type="ECO:0000256" key="2">
    <source>
        <dbReference type="ARBA" id="ARBA00022617"/>
    </source>
</evidence>
<organism evidence="11 12">
    <name type="scientific">Linderina pennispora</name>
    <dbReference type="NCBI Taxonomy" id="61395"/>
    <lineage>
        <taxon>Eukaryota</taxon>
        <taxon>Fungi</taxon>
        <taxon>Fungi incertae sedis</taxon>
        <taxon>Zoopagomycota</taxon>
        <taxon>Kickxellomycotina</taxon>
        <taxon>Kickxellomycetes</taxon>
        <taxon>Kickxellales</taxon>
        <taxon>Kickxellaceae</taxon>
        <taxon>Linderina</taxon>
    </lineage>
</organism>
<dbReference type="InterPro" id="IPR050668">
    <property type="entry name" value="Cytochrome_b5"/>
</dbReference>
<evidence type="ECO:0000256" key="9">
    <source>
        <dbReference type="SAM" id="MobiDB-lite"/>
    </source>
</evidence>
<dbReference type="PROSITE" id="PS00191">
    <property type="entry name" value="CYTOCHROME_B5_1"/>
    <property type="match status" value="1"/>
</dbReference>
<comment type="similarity">
    <text evidence="7 8">Belongs to the cytochrome b5 family.</text>
</comment>
<reference evidence="11 12" key="1">
    <citation type="submission" date="2016-07" db="EMBL/GenBank/DDBJ databases">
        <title>Pervasive Adenine N6-methylation of Active Genes in Fungi.</title>
        <authorList>
            <consortium name="DOE Joint Genome Institute"/>
            <person name="Mondo S.J."/>
            <person name="Dannebaum R.O."/>
            <person name="Kuo R.C."/>
            <person name="Labutti K."/>
            <person name="Haridas S."/>
            <person name="Kuo A."/>
            <person name="Salamov A."/>
            <person name="Ahrendt S.R."/>
            <person name="Lipzen A."/>
            <person name="Sullivan W."/>
            <person name="Andreopoulos W.B."/>
            <person name="Clum A."/>
            <person name="Lindquist E."/>
            <person name="Daum C."/>
            <person name="Ramamoorthy G.K."/>
            <person name="Gryganskyi A."/>
            <person name="Culley D."/>
            <person name="Magnuson J.K."/>
            <person name="James T.Y."/>
            <person name="O'Malley M.A."/>
            <person name="Stajich J.E."/>
            <person name="Spatafora J.W."/>
            <person name="Visel A."/>
            <person name="Grigoriev I.V."/>
        </authorList>
    </citation>
    <scope>NUCLEOTIDE SEQUENCE [LARGE SCALE GENOMIC DNA]</scope>
    <source>
        <strain evidence="11 12">ATCC 12442</strain>
    </source>
</reference>
<dbReference type="EMBL" id="MCFD01000009">
    <property type="protein sequence ID" value="ORX68710.1"/>
    <property type="molecule type" value="Genomic_DNA"/>
</dbReference>
<dbReference type="InterPro" id="IPR018506">
    <property type="entry name" value="Cyt_B5_heme-BS"/>
</dbReference>
<dbReference type="STRING" id="61395.A0A1Y1W5B2"/>
<gene>
    <name evidence="11" type="ORF">DL89DRAFT_293917</name>
</gene>
<keyword evidence="5 8" id="KW-0408">Iron</keyword>
<evidence type="ECO:0000256" key="7">
    <source>
        <dbReference type="ARBA" id="ARBA00038168"/>
    </source>
</evidence>
<dbReference type="PRINTS" id="PR00363">
    <property type="entry name" value="CYTOCHROMEB5"/>
</dbReference>
<dbReference type="GO" id="GO:0016020">
    <property type="term" value="C:membrane"/>
    <property type="evidence" value="ECO:0007669"/>
    <property type="project" value="UniProtKB-SubCell"/>
</dbReference>
<dbReference type="Pfam" id="PF00173">
    <property type="entry name" value="Cyt-b5"/>
    <property type="match status" value="1"/>
</dbReference>
<keyword evidence="8" id="KW-1133">Transmembrane helix</keyword>
<proteinExistence type="inferred from homology"/>
<dbReference type="PANTHER" id="PTHR19359">
    <property type="entry name" value="CYTOCHROME B5"/>
    <property type="match status" value="1"/>
</dbReference>
<sequence>MSKAYTAEEISKHNTREDIWVVIHNKVYDITKFLDEHPGGEEVLLEHAGINATEAFEDIGHSEDARELLEQYLIGDLEGAPPTSIPRREEADGESTGVRGKQNSSSMGFLVPLGLAVAILAYKWYL</sequence>
<keyword evidence="6 8" id="KW-0472">Membrane</keyword>
<keyword evidence="4 8" id="KW-0479">Metal-binding</keyword>
<dbReference type="FunFam" id="3.10.120.10:FF:000002">
    <property type="entry name" value="Cytochrome b5 type B"/>
    <property type="match status" value="1"/>
</dbReference>
<evidence type="ECO:0000256" key="3">
    <source>
        <dbReference type="ARBA" id="ARBA00022692"/>
    </source>
</evidence>
<comment type="caution">
    <text evidence="11">The sequence shown here is derived from an EMBL/GenBank/DDBJ whole genome shotgun (WGS) entry which is preliminary data.</text>
</comment>
<evidence type="ECO:0000313" key="12">
    <source>
        <dbReference type="Proteomes" id="UP000193922"/>
    </source>
</evidence>
<dbReference type="GO" id="GO:0046872">
    <property type="term" value="F:metal ion binding"/>
    <property type="evidence" value="ECO:0007669"/>
    <property type="project" value="UniProtKB-UniRule"/>
</dbReference>
<feature type="region of interest" description="Disordered" evidence="9">
    <location>
        <begin position="77"/>
        <end position="103"/>
    </location>
</feature>
<evidence type="ECO:0000313" key="11">
    <source>
        <dbReference type="EMBL" id="ORX68710.1"/>
    </source>
</evidence>
<dbReference type="GeneID" id="63807090"/>
<evidence type="ECO:0000259" key="10">
    <source>
        <dbReference type="PROSITE" id="PS50255"/>
    </source>
</evidence>
<protein>
    <submittedName>
        <fullName evidence="11">Cytochrome b5</fullName>
    </submittedName>
</protein>
<dbReference type="Gene3D" id="3.10.120.10">
    <property type="entry name" value="Cytochrome b5-like heme/steroid binding domain"/>
    <property type="match status" value="1"/>
</dbReference>
<dbReference type="GO" id="GO:0020037">
    <property type="term" value="F:heme binding"/>
    <property type="evidence" value="ECO:0007669"/>
    <property type="project" value="UniProtKB-UniRule"/>
</dbReference>
<evidence type="ECO:0000256" key="1">
    <source>
        <dbReference type="ARBA" id="ARBA00004370"/>
    </source>
</evidence>
<evidence type="ECO:0000256" key="8">
    <source>
        <dbReference type="RuleBase" id="RU362121"/>
    </source>
</evidence>
<evidence type="ECO:0000256" key="4">
    <source>
        <dbReference type="ARBA" id="ARBA00022723"/>
    </source>
</evidence>
<keyword evidence="12" id="KW-1185">Reference proteome</keyword>
<name>A0A1Y1W5B2_9FUNG</name>
<dbReference type="InterPro" id="IPR036400">
    <property type="entry name" value="Cyt_B5-like_heme/steroid_sf"/>
</dbReference>
<feature type="transmembrane region" description="Helical" evidence="8">
    <location>
        <begin position="107"/>
        <end position="125"/>
    </location>
</feature>
<feature type="domain" description="Cytochrome b5 heme-binding" evidence="10">
    <location>
        <begin position="2"/>
        <end position="78"/>
    </location>
</feature>
<evidence type="ECO:0000256" key="5">
    <source>
        <dbReference type="ARBA" id="ARBA00023004"/>
    </source>
</evidence>
<dbReference type="Proteomes" id="UP000193922">
    <property type="component" value="Unassembled WGS sequence"/>
</dbReference>
<dbReference type="InterPro" id="IPR001199">
    <property type="entry name" value="Cyt_B5-like_heme/steroid-bd"/>
</dbReference>
<dbReference type="SUPFAM" id="SSF55856">
    <property type="entry name" value="Cytochrome b5-like heme/steroid binding domain"/>
    <property type="match status" value="1"/>
</dbReference>
<dbReference type="AlphaFoldDB" id="A0A1Y1W5B2"/>